<evidence type="ECO:0000313" key="4">
    <source>
        <dbReference type="EMBL" id="GGI10853.1"/>
    </source>
</evidence>
<keyword evidence="2" id="KW-0808">Transferase</keyword>
<dbReference type="InterPro" id="IPR001451">
    <property type="entry name" value="Hexapep"/>
</dbReference>
<dbReference type="RefSeq" id="WP_188524834.1">
    <property type="nucleotide sequence ID" value="NZ_BMDG01000012.1"/>
</dbReference>
<keyword evidence="5" id="KW-1185">Reference proteome</keyword>
<evidence type="ECO:0000256" key="1">
    <source>
        <dbReference type="ARBA" id="ARBA00007274"/>
    </source>
</evidence>
<accession>A0ABQ2BCW1</accession>
<protein>
    <submittedName>
        <fullName evidence="4">Acetyltransferase</fullName>
    </submittedName>
</protein>
<dbReference type="PANTHER" id="PTHR23416:SF23">
    <property type="entry name" value="ACETYLTRANSFERASE C18B11.09C-RELATED"/>
    <property type="match status" value="1"/>
</dbReference>
<dbReference type="InterPro" id="IPR011004">
    <property type="entry name" value="Trimer_LpxA-like_sf"/>
</dbReference>
<comment type="caution">
    <text evidence="4">The sequence shown here is derived from an EMBL/GenBank/DDBJ whole genome shotgun (WGS) entry which is preliminary data.</text>
</comment>
<dbReference type="EMBL" id="BMDG01000012">
    <property type="protein sequence ID" value="GGI10853.1"/>
    <property type="molecule type" value="Genomic_DNA"/>
</dbReference>
<reference evidence="5" key="1">
    <citation type="journal article" date="2019" name="Int. J. Syst. Evol. Microbiol.">
        <title>The Global Catalogue of Microorganisms (GCM) 10K type strain sequencing project: providing services to taxonomists for standard genome sequencing and annotation.</title>
        <authorList>
            <consortium name="The Broad Institute Genomics Platform"/>
            <consortium name="The Broad Institute Genome Sequencing Center for Infectious Disease"/>
            <person name="Wu L."/>
            <person name="Ma J."/>
        </authorList>
    </citation>
    <scope>NUCLEOTIDE SEQUENCE [LARGE SCALE GENOMIC DNA]</scope>
    <source>
        <strain evidence="5">CCM 8653</strain>
    </source>
</reference>
<sequence>MPSERLMPIHDPEVPTTAQRPLGAEFTAMSQRVLRVTELTSRLNVLPFEDDAGKAALLEQILGRPLPAGVTIYPPFFTDHGLRLDLGERVFVNQNCTFLDYAGIRLGAGTMVGPRATFITMSHPVDPGERRLYLTGGPIDVAENVWIGAGATILPGVSIGRDAVVAAGAVVADDVPPRSLVTGAKAAVRRTW</sequence>
<evidence type="ECO:0000256" key="2">
    <source>
        <dbReference type="ARBA" id="ARBA00022679"/>
    </source>
</evidence>
<dbReference type="Proteomes" id="UP000632535">
    <property type="component" value="Unassembled WGS sequence"/>
</dbReference>
<dbReference type="InterPro" id="IPR051159">
    <property type="entry name" value="Hexapeptide_acetyltransf"/>
</dbReference>
<dbReference type="Pfam" id="PF00132">
    <property type="entry name" value="Hexapep"/>
    <property type="match status" value="1"/>
</dbReference>
<dbReference type="Gene3D" id="2.160.10.10">
    <property type="entry name" value="Hexapeptide repeat proteins"/>
    <property type="match status" value="1"/>
</dbReference>
<evidence type="ECO:0000313" key="5">
    <source>
        <dbReference type="Proteomes" id="UP000632535"/>
    </source>
</evidence>
<dbReference type="PANTHER" id="PTHR23416">
    <property type="entry name" value="SIALIC ACID SYNTHASE-RELATED"/>
    <property type="match status" value="1"/>
</dbReference>
<evidence type="ECO:0000256" key="3">
    <source>
        <dbReference type="ARBA" id="ARBA00022737"/>
    </source>
</evidence>
<comment type="similarity">
    <text evidence="1">Belongs to the transferase hexapeptide repeat family.</text>
</comment>
<proteinExistence type="inferred from homology"/>
<dbReference type="SUPFAM" id="SSF51161">
    <property type="entry name" value="Trimeric LpxA-like enzymes"/>
    <property type="match status" value="1"/>
</dbReference>
<dbReference type="PROSITE" id="PS00101">
    <property type="entry name" value="HEXAPEP_TRANSFERASES"/>
    <property type="match status" value="1"/>
</dbReference>
<dbReference type="InterPro" id="IPR018357">
    <property type="entry name" value="Hexapep_transf_CS"/>
</dbReference>
<name>A0ABQ2BCW1_9MICO</name>
<gene>
    <name evidence="4" type="ORF">GCM10007368_33300</name>
</gene>
<keyword evidence="3" id="KW-0677">Repeat</keyword>
<organism evidence="4 5">
    <name type="scientific">Isoptericola cucumis</name>
    <dbReference type="NCBI Taxonomy" id="1776856"/>
    <lineage>
        <taxon>Bacteria</taxon>
        <taxon>Bacillati</taxon>
        <taxon>Actinomycetota</taxon>
        <taxon>Actinomycetes</taxon>
        <taxon>Micrococcales</taxon>
        <taxon>Promicromonosporaceae</taxon>
        <taxon>Isoptericola</taxon>
    </lineage>
</organism>